<dbReference type="InterPro" id="IPR033749">
    <property type="entry name" value="Polyprenyl_synt_CS"/>
</dbReference>
<evidence type="ECO:0000256" key="2">
    <source>
        <dbReference type="ARBA" id="ARBA00006706"/>
    </source>
</evidence>
<accession>A0A348FW65</accession>
<dbReference type="CDD" id="cd00685">
    <property type="entry name" value="Trans_IPPS_HT"/>
    <property type="match status" value="1"/>
</dbReference>
<dbReference type="InterPro" id="IPR000092">
    <property type="entry name" value="Polyprenyl_synt"/>
</dbReference>
<evidence type="ECO:0000256" key="4">
    <source>
        <dbReference type="ARBA" id="ARBA00022723"/>
    </source>
</evidence>
<dbReference type="InterPro" id="IPR008949">
    <property type="entry name" value="Isoprenoid_synthase_dom_sf"/>
</dbReference>
<evidence type="ECO:0000256" key="5">
    <source>
        <dbReference type="ARBA" id="ARBA00022842"/>
    </source>
</evidence>
<dbReference type="SUPFAM" id="SSF48576">
    <property type="entry name" value="Terpenoid synthases"/>
    <property type="match status" value="1"/>
</dbReference>
<evidence type="ECO:0000313" key="10">
    <source>
        <dbReference type="Proteomes" id="UP000266934"/>
    </source>
</evidence>
<comment type="similarity">
    <text evidence="2 8">Belongs to the FPP/GGPP synthase family.</text>
</comment>
<name>A0A348FW65_9HYPH</name>
<dbReference type="KEGG" id="blag:BLTE_02330"/>
<dbReference type="Proteomes" id="UP000266934">
    <property type="component" value="Chromosome"/>
</dbReference>
<keyword evidence="3 8" id="KW-0808">Transferase</keyword>
<keyword evidence="10" id="KW-1185">Reference proteome</keyword>
<dbReference type="OrthoDB" id="9805316at2"/>
<gene>
    <name evidence="9" type="ORF">BLTE_02330</name>
</gene>
<reference evidence="9 10" key="1">
    <citation type="submission" date="2018-08" db="EMBL/GenBank/DDBJ databases">
        <title>Complete genome sequencing of Blastochloris tepida GI.</title>
        <authorList>
            <person name="Tsukatani Y."/>
            <person name="Mori H."/>
        </authorList>
    </citation>
    <scope>NUCLEOTIDE SEQUENCE [LARGE SCALE GENOMIC DNA]</scope>
    <source>
        <strain evidence="9 10">GI</strain>
    </source>
</reference>
<proteinExistence type="inferred from homology"/>
<evidence type="ECO:0000313" key="9">
    <source>
        <dbReference type="EMBL" id="BBF91548.1"/>
    </source>
</evidence>
<dbReference type="Pfam" id="PF00348">
    <property type="entry name" value="polyprenyl_synt"/>
    <property type="match status" value="1"/>
</dbReference>
<dbReference type="RefSeq" id="WP_126396851.1">
    <property type="nucleotide sequence ID" value="NZ_AP018907.1"/>
</dbReference>
<dbReference type="PROSITE" id="PS00444">
    <property type="entry name" value="POLYPRENYL_SYNTHASE_2"/>
    <property type="match status" value="1"/>
</dbReference>
<dbReference type="AlphaFoldDB" id="A0A348FW65"/>
<evidence type="ECO:0000256" key="6">
    <source>
        <dbReference type="ARBA" id="ARBA00023229"/>
    </source>
</evidence>
<evidence type="ECO:0000256" key="1">
    <source>
        <dbReference type="ARBA" id="ARBA00001946"/>
    </source>
</evidence>
<dbReference type="SFLD" id="SFLDS00005">
    <property type="entry name" value="Isoprenoid_Synthase_Type_I"/>
    <property type="match status" value="1"/>
</dbReference>
<organism evidence="9 10">
    <name type="scientific">Blastochloris tepida</name>
    <dbReference type="NCBI Taxonomy" id="2233851"/>
    <lineage>
        <taxon>Bacteria</taxon>
        <taxon>Pseudomonadati</taxon>
        <taxon>Pseudomonadota</taxon>
        <taxon>Alphaproteobacteria</taxon>
        <taxon>Hyphomicrobiales</taxon>
        <taxon>Blastochloridaceae</taxon>
        <taxon>Blastochloris</taxon>
    </lineage>
</organism>
<evidence type="ECO:0000256" key="7">
    <source>
        <dbReference type="ARBA" id="ARBA00069024"/>
    </source>
</evidence>
<protein>
    <recommendedName>
        <fullName evidence="7">Probable farnesyl diphosphate synthase</fullName>
    </recommendedName>
</protein>
<sequence length="289" mass="29963">MDPMARIEEALEAALVTAEAEGCPPTLAQALRYGVFPGGARIRPRLCLAVAWACGDDNPALADAAAASIELLHCASLIHDDLPCFDDAPIRRGKPTVHKVYGENAAVLAGDALIVLAFETLARGAAGSPERLAKLLPIVSSAVGSPHGIIAGQAWECEPHVELTAYHRAKTGALFAAATVAGAAAAGHDAEPWRALGERLGEAYQVADDLRDVAADAEEIGKPAGRDAELGRPSAARELGVTGAIQRFDALVAAAVDSIPACPRVNELRGLISLEGKRFLPKSLALRAA</sequence>
<comment type="cofactor">
    <cofactor evidence="1">
        <name>Mg(2+)</name>
        <dbReference type="ChEBI" id="CHEBI:18420"/>
    </cofactor>
</comment>
<dbReference type="PROSITE" id="PS00723">
    <property type="entry name" value="POLYPRENYL_SYNTHASE_1"/>
    <property type="match status" value="1"/>
</dbReference>
<dbReference type="FunFam" id="1.10.600.10:FF:000001">
    <property type="entry name" value="Geranylgeranyl diphosphate synthase"/>
    <property type="match status" value="1"/>
</dbReference>
<dbReference type="PANTHER" id="PTHR43281">
    <property type="entry name" value="FARNESYL DIPHOSPHATE SYNTHASE"/>
    <property type="match status" value="1"/>
</dbReference>
<evidence type="ECO:0000256" key="8">
    <source>
        <dbReference type="RuleBase" id="RU004466"/>
    </source>
</evidence>
<dbReference type="PANTHER" id="PTHR43281:SF1">
    <property type="entry name" value="FARNESYL DIPHOSPHATE SYNTHASE"/>
    <property type="match status" value="1"/>
</dbReference>
<dbReference type="EMBL" id="AP018907">
    <property type="protein sequence ID" value="BBF91548.1"/>
    <property type="molecule type" value="Genomic_DNA"/>
</dbReference>
<keyword evidence="6" id="KW-0414">Isoprene biosynthesis</keyword>
<dbReference type="GO" id="GO:0016114">
    <property type="term" value="P:terpenoid biosynthetic process"/>
    <property type="evidence" value="ECO:0007669"/>
    <property type="project" value="UniProtKB-ARBA"/>
</dbReference>
<dbReference type="Gene3D" id="1.10.600.10">
    <property type="entry name" value="Farnesyl Diphosphate Synthase"/>
    <property type="match status" value="1"/>
</dbReference>
<keyword evidence="4" id="KW-0479">Metal-binding</keyword>
<dbReference type="GO" id="GO:0046872">
    <property type="term" value="F:metal ion binding"/>
    <property type="evidence" value="ECO:0007669"/>
    <property type="project" value="UniProtKB-KW"/>
</dbReference>
<keyword evidence="5" id="KW-0460">Magnesium</keyword>
<evidence type="ECO:0000256" key="3">
    <source>
        <dbReference type="ARBA" id="ARBA00022679"/>
    </source>
</evidence>
<dbReference type="GO" id="GO:0004659">
    <property type="term" value="F:prenyltransferase activity"/>
    <property type="evidence" value="ECO:0007669"/>
    <property type="project" value="InterPro"/>
</dbReference>